<dbReference type="AlphaFoldDB" id="A0A2J6TPS0"/>
<gene>
    <name evidence="1" type="ORF">K444DRAFT_211106</name>
</gene>
<dbReference type="EMBL" id="KZ613747">
    <property type="protein sequence ID" value="PMD65016.1"/>
    <property type="molecule type" value="Genomic_DNA"/>
</dbReference>
<dbReference type="Proteomes" id="UP000235371">
    <property type="component" value="Unassembled WGS sequence"/>
</dbReference>
<reference evidence="1 2" key="1">
    <citation type="submission" date="2016-04" db="EMBL/GenBank/DDBJ databases">
        <title>A degradative enzymes factory behind the ericoid mycorrhizal symbiosis.</title>
        <authorList>
            <consortium name="DOE Joint Genome Institute"/>
            <person name="Martino E."/>
            <person name="Morin E."/>
            <person name="Grelet G."/>
            <person name="Kuo A."/>
            <person name="Kohler A."/>
            <person name="Daghino S."/>
            <person name="Barry K."/>
            <person name="Choi C."/>
            <person name="Cichocki N."/>
            <person name="Clum A."/>
            <person name="Copeland A."/>
            <person name="Hainaut M."/>
            <person name="Haridas S."/>
            <person name="Labutti K."/>
            <person name="Lindquist E."/>
            <person name="Lipzen A."/>
            <person name="Khouja H.-R."/>
            <person name="Murat C."/>
            <person name="Ohm R."/>
            <person name="Olson A."/>
            <person name="Spatafora J."/>
            <person name="Veneault-Fourrey C."/>
            <person name="Henrissat B."/>
            <person name="Grigoriev I."/>
            <person name="Martin F."/>
            <person name="Perotto S."/>
        </authorList>
    </citation>
    <scope>NUCLEOTIDE SEQUENCE [LARGE SCALE GENOMIC DNA]</scope>
    <source>
        <strain evidence="1 2">E</strain>
    </source>
</reference>
<protein>
    <submittedName>
        <fullName evidence="1">Uncharacterized protein</fullName>
    </submittedName>
</protein>
<proteinExistence type="predicted"/>
<name>A0A2J6TPS0_9HELO</name>
<sequence length="216" mass="23503">MGPDGLKSGRDHKTGPYLHAHRAFSPAAGRGCRDGQQKCVTSKHATLDRPLSIQLTIVQFGTSSGKKAENLLSGKSNHFELAIASMVQGDTPLSLLLLFRLPHFLLSARGLIPGHWNSQFGGCTHLPSSRLCRSPPRTTPPNGSPLATYVSEVGSDENLLNPTLEPSRVRTQDVETYHDLKCQEGLSNLICVRCQPCRENTKCLGLPRDVGHCDDL</sequence>
<dbReference type="InParanoid" id="A0A2J6TPS0"/>
<dbReference type="RefSeq" id="XP_024741920.1">
    <property type="nucleotide sequence ID" value="XM_024871083.1"/>
</dbReference>
<accession>A0A2J6TPS0</accession>
<evidence type="ECO:0000313" key="1">
    <source>
        <dbReference type="EMBL" id="PMD65016.1"/>
    </source>
</evidence>
<keyword evidence="2" id="KW-1185">Reference proteome</keyword>
<dbReference type="GeneID" id="36579165"/>
<evidence type="ECO:0000313" key="2">
    <source>
        <dbReference type="Proteomes" id="UP000235371"/>
    </source>
</evidence>
<organism evidence="1 2">
    <name type="scientific">Hyaloscypha bicolor E</name>
    <dbReference type="NCBI Taxonomy" id="1095630"/>
    <lineage>
        <taxon>Eukaryota</taxon>
        <taxon>Fungi</taxon>
        <taxon>Dikarya</taxon>
        <taxon>Ascomycota</taxon>
        <taxon>Pezizomycotina</taxon>
        <taxon>Leotiomycetes</taxon>
        <taxon>Helotiales</taxon>
        <taxon>Hyaloscyphaceae</taxon>
        <taxon>Hyaloscypha</taxon>
        <taxon>Hyaloscypha bicolor</taxon>
    </lineage>
</organism>